<dbReference type="Gene3D" id="3.80.10.10">
    <property type="entry name" value="Ribonuclease Inhibitor"/>
    <property type="match status" value="1"/>
</dbReference>
<keyword evidence="1" id="KW-0472">Membrane</keyword>
<evidence type="ECO:0000313" key="2">
    <source>
        <dbReference type="EMBL" id="GMF29397.1"/>
    </source>
</evidence>
<dbReference type="OrthoDB" id="91923at2759"/>
<dbReference type="Proteomes" id="UP001165083">
    <property type="component" value="Unassembled WGS sequence"/>
</dbReference>
<organism evidence="2 3">
    <name type="scientific">Phytophthora lilii</name>
    <dbReference type="NCBI Taxonomy" id="2077276"/>
    <lineage>
        <taxon>Eukaryota</taxon>
        <taxon>Sar</taxon>
        <taxon>Stramenopiles</taxon>
        <taxon>Oomycota</taxon>
        <taxon>Peronosporomycetes</taxon>
        <taxon>Peronosporales</taxon>
        <taxon>Peronosporaceae</taxon>
        <taxon>Phytophthora</taxon>
    </lineage>
</organism>
<feature type="transmembrane region" description="Helical" evidence="1">
    <location>
        <begin position="21"/>
        <end position="52"/>
    </location>
</feature>
<feature type="transmembrane region" description="Helical" evidence="1">
    <location>
        <begin position="349"/>
        <end position="368"/>
    </location>
</feature>
<sequence length="697" mass="78719">MRARSSQVEALRGTETETTAFSPTVLALCWCCFVTLHTFCLLYFASVAWFYWHLAGTSLDRWLFTYSLGLGPEFDRIIAAAHACVGGIHFGYLLWMVMWSLKERQLVFAVYDVFVKADAHEAKKQFGSSITDFVRGILAKIVIVGVDGPYFDVILLGREIVEAALQTQQAYRMSLLLPRAELNRCYSALLVLNCWATALVETAFHENATKRRFFAIVCDCTLDLVTSVGVSVVLISIYFPDYDFRINDFPERKWYEDVWLVHAISEFKVLLVTSLGDLIMRMIYALSMLINMNNMKKLLSTTSSTTGTNLKVNHRVAAVVPLTRIMADVHLAFKLPSKLEMVIASVQRLSRLLFSAWGIVVLVLHLYAESIPGILQCGMQIKPWFNSKPSCSLLLLDCYGSNFVGNEDEITAQWSSVDPDTVACLVVRHCPNLEVSDKLTEFSGLKILKFYNSTITNWSKRAAISQVHHPNLIMLFLVRVNMTNGELPAGLNGDNFPRTLRDIECCNTNLHTLPEDFDLKWPQSASMYLEACNFTEVPPSLARLRPFDLSLAYNPISHLPATLFEGGIVYLHIGGTSVSELPENVNDVLPLVQLRVDNTDVAFFWNWIDPMVDHKAAVLSIIPYTVVASHTPYCQELQRIYQGEQTNFAALYHKDQSLILSNASTENWSILKNAVSCDEWPKTWYPIHFEDVYSGIK</sequence>
<reference evidence="2" key="1">
    <citation type="submission" date="2023-04" db="EMBL/GenBank/DDBJ databases">
        <title>Phytophthora lilii NBRC 32176.</title>
        <authorList>
            <person name="Ichikawa N."/>
            <person name="Sato H."/>
            <person name="Tonouchi N."/>
        </authorList>
    </citation>
    <scope>NUCLEOTIDE SEQUENCE</scope>
    <source>
        <strain evidence="2">NBRC 32176</strain>
    </source>
</reference>
<dbReference type="InterPro" id="IPR032675">
    <property type="entry name" value="LRR_dom_sf"/>
</dbReference>
<feature type="transmembrane region" description="Helical" evidence="1">
    <location>
        <begin position="213"/>
        <end position="239"/>
    </location>
</feature>
<keyword evidence="1" id="KW-0812">Transmembrane</keyword>
<evidence type="ECO:0000256" key="1">
    <source>
        <dbReference type="SAM" id="Phobius"/>
    </source>
</evidence>
<keyword evidence="3" id="KW-1185">Reference proteome</keyword>
<evidence type="ECO:0000313" key="3">
    <source>
        <dbReference type="Proteomes" id="UP001165083"/>
    </source>
</evidence>
<keyword evidence="1" id="KW-1133">Transmembrane helix</keyword>
<comment type="caution">
    <text evidence="2">The sequence shown here is derived from an EMBL/GenBank/DDBJ whole genome shotgun (WGS) entry which is preliminary data.</text>
</comment>
<gene>
    <name evidence="2" type="ORF">Plil01_001247300</name>
</gene>
<dbReference type="EMBL" id="BSXW01000773">
    <property type="protein sequence ID" value="GMF29397.1"/>
    <property type="molecule type" value="Genomic_DNA"/>
</dbReference>
<dbReference type="AlphaFoldDB" id="A0A9W6UC75"/>
<proteinExistence type="predicted"/>
<protein>
    <submittedName>
        <fullName evidence="2">Unnamed protein product</fullName>
    </submittedName>
</protein>
<feature type="transmembrane region" description="Helical" evidence="1">
    <location>
        <begin position="77"/>
        <end position="95"/>
    </location>
</feature>
<feature type="transmembrane region" description="Helical" evidence="1">
    <location>
        <begin position="259"/>
        <end position="286"/>
    </location>
</feature>
<accession>A0A9W6UC75</accession>
<dbReference type="SUPFAM" id="SSF52058">
    <property type="entry name" value="L domain-like"/>
    <property type="match status" value="1"/>
</dbReference>
<name>A0A9W6UC75_9STRA</name>